<dbReference type="AlphaFoldDB" id="A0A8J8NJS5"/>
<name>A0A8J8NJS5_HALGN</name>
<evidence type="ECO:0000313" key="2">
    <source>
        <dbReference type="EMBL" id="TNV76362.1"/>
    </source>
</evidence>
<dbReference type="EMBL" id="RRYP01013737">
    <property type="protein sequence ID" value="TNV76362.1"/>
    <property type="molecule type" value="Genomic_DNA"/>
</dbReference>
<protein>
    <submittedName>
        <fullName evidence="2">Uncharacterized protein</fullName>
    </submittedName>
</protein>
<sequence>MTKVNRGKKMPKTSYELTLSPSEHIDFMQYRFNDEGIYEVVLKTSEGRMLMMDEAEHEDLECDQLDFNLSDAGEALIGFKGQFDNYISNLAFYKATRVGFKTVKRKQQQQDQHEGVMRLASIKSDYSERHKSGEYYGEEEEQHEDYEYDKEEEEEGRGGPVQFQGAPVAAVRKKLKKPVRRHGDMIEEDLM</sequence>
<dbReference type="InterPro" id="IPR036404">
    <property type="entry name" value="Jacalin-like_lectin_dom_sf"/>
</dbReference>
<keyword evidence="3" id="KW-1185">Reference proteome</keyword>
<organism evidence="2 3">
    <name type="scientific">Halteria grandinella</name>
    <dbReference type="NCBI Taxonomy" id="5974"/>
    <lineage>
        <taxon>Eukaryota</taxon>
        <taxon>Sar</taxon>
        <taxon>Alveolata</taxon>
        <taxon>Ciliophora</taxon>
        <taxon>Intramacronucleata</taxon>
        <taxon>Spirotrichea</taxon>
        <taxon>Stichotrichia</taxon>
        <taxon>Sporadotrichida</taxon>
        <taxon>Halteriidae</taxon>
        <taxon>Halteria</taxon>
    </lineage>
</organism>
<feature type="compositionally biased region" description="Acidic residues" evidence="1">
    <location>
        <begin position="136"/>
        <end position="155"/>
    </location>
</feature>
<feature type="region of interest" description="Disordered" evidence="1">
    <location>
        <begin position="128"/>
        <end position="164"/>
    </location>
</feature>
<dbReference type="Proteomes" id="UP000785679">
    <property type="component" value="Unassembled WGS sequence"/>
</dbReference>
<gene>
    <name evidence="2" type="ORF">FGO68_gene6686</name>
</gene>
<accession>A0A8J8NJS5</accession>
<dbReference type="OrthoDB" id="10572463at2759"/>
<dbReference type="SUPFAM" id="SSF51101">
    <property type="entry name" value="Mannose-binding lectins"/>
    <property type="match status" value="1"/>
</dbReference>
<reference evidence="2" key="1">
    <citation type="submission" date="2019-06" db="EMBL/GenBank/DDBJ databases">
        <authorList>
            <person name="Zheng W."/>
        </authorList>
    </citation>
    <scope>NUCLEOTIDE SEQUENCE</scope>
    <source>
        <strain evidence="2">QDHG01</strain>
    </source>
</reference>
<evidence type="ECO:0000256" key="1">
    <source>
        <dbReference type="SAM" id="MobiDB-lite"/>
    </source>
</evidence>
<comment type="caution">
    <text evidence="2">The sequence shown here is derived from an EMBL/GenBank/DDBJ whole genome shotgun (WGS) entry which is preliminary data.</text>
</comment>
<evidence type="ECO:0000313" key="3">
    <source>
        <dbReference type="Proteomes" id="UP000785679"/>
    </source>
</evidence>
<proteinExistence type="predicted"/>